<evidence type="ECO:0008006" key="4">
    <source>
        <dbReference type="Google" id="ProtNLM"/>
    </source>
</evidence>
<evidence type="ECO:0000313" key="2">
    <source>
        <dbReference type="EMBL" id="UYK90451.1"/>
    </source>
</evidence>
<dbReference type="AlphaFoldDB" id="A0AA46SXL9"/>
<dbReference type="Proteomes" id="UP001164392">
    <property type="component" value="Chromosome"/>
</dbReference>
<keyword evidence="1" id="KW-1133">Transmembrane helix</keyword>
<gene>
    <name evidence="2" type="ORF">NG824_08690</name>
</gene>
<feature type="transmembrane region" description="Helical" evidence="1">
    <location>
        <begin position="702"/>
        <end position="719"/>
    </location>
</feature>
<keyword evidence="1" id="KW-0812">Transmembrane</keyword>
<accession>A0AA46SXL9</accession>
<proteinExistence type="predicted"/>
<protein>
    <recommendedName>
        <fullName evidence="4">Tetratricopeptide repeat protein</fullName>
    </recommendedName>
</protein>
<keyword evidence="1" id="KW-0472">Membrane</keyword>
<name>A0AA46SXL9_9XANT</name>
<evidence type="ECO:0000256" key="1">
    <source>
        <dbReference type="SAM" id="Phobius"/>
    </source>
</evidence>
<evidence type="ECO:0000313" key="3">
    <source>
        <dbReference type="Proteomes" id="UP001164392"/>
    </source>
</evidence>
<dbReference type="RefSeq" id="WP_267093947.1">
    <property type="nucleotide sequence ID" value="NZ_CP099534.1"/>
</dbReference>
<sequence>MSCRDPRPAATPAAALMLLLLPLGGARACGPEFPYRLLDDRAGALAQLPEGSFAREVQRLGAPIAGLGRAGTATLSRYWDASAQFPQQRDDVERRQVGTARFARIEQLRALDDAQQAERDGADLPPELRLYTAGAVAFAQGHYPQAADYFRQVLALPEAQRRARSTWAAYSLGRSLALAADGALAGDAVAQRQAYRQQARQAFQQTRALRLAGFDDPLELGIASLGEEARLLLAGGDWNGAIGLYAVQAAQGSDTGLSSLKQVAADLARRSDAELAPLLRQQAVRRLLIARLLSDSHAFDADSGSVLTSARFLSLLQDAAGDPMEDADRLAALAYRQGDYPGTARLLAHAGDSGLAWWLRAKMALRDGDAARAAQAYAQASRRFPPNEDWGTRRNGDWSNETLKPQCRIEGEAAILALQRGSYVEAFAQLYRSGDLYWEDAAAVAERVLTVPELQDYVDRHVPATPPSTANAAPAYWERTPALKLRELLARRLMRDGRYDAALPYFAQPELREAARRYRDARQQGASAWTGIGRAEGNYRAALIARRQGMELLGYELGPDNRVYAGNYAEATAHAQLRPGGLIAAAEAQRWNATAAQPYHRYHYRWIAAALADRAADDLPARSQAYAAVLCQATDWLITLDPAQARRSYQRYVAHGALNPVPGKAYVFGVGACETPDFEGARRRLWIERGQAVRQFVHRQRLALGAAGLALLAAAGWLVRRRMQRKARTVAAQTPQD</sequence>
<dbReference type="EMBL" id="CP099534">
    <property type="protein sequence ID" value="UYK90451.1"/>
    <property type="molecule type" value="Genomic_DNA"/>
</dbReference>
<reference evidence="2" key="1">
    <citation type="submission" date="2022-06" db="EMBL/GenBank/DDBJ databases">
        <title>Dynamics of rice microbiomes reveals core vertical transmitted seed endophytes.</title>
        <authorList>
            <person name="Liao K."/>
            <person name="Zhang X."/>
        </authorList>
    </citation>
    <scope>NUCLEOTIDE SEQUENCE</scope>
    <source>
        <strain evidence="2">JR3-14</strain>
    </source>
</reference>
<organism evidence="2 3">
    <name type="scientific">Xanthomonas sacchari</name>
    <dbReference type="NCBI Taxonomy" id="56458"/>
    <lineage>
        <taxon>Bacteria</taxon>
        <taxon>Pseudomonadati</taxon>
        <taxon>Pseudomonadota</taxon>
        <taxon>Gammaproteobacteria</taxon>
        <taxon>Lysobacterales</taxon>
        <taxon>Lysobacteraceae</taxon>
        <taxon>Xanthomonas</taxon>
    </lineage>
</organism>